<evidence type="ECO:0000313" key="1">
    <source>
        <dbReference type="EMBL" id="THF99178.1"/>
    </source>
</evidence>
<dbReference type="EMBL" id="SDRB02012022">
    <property type="protein sequence ID" value="THF99178.1"/>
    <property type="molecule type" value="Genomic_DNA"/>
</dbReference>
<evidence type="ECO:0000313" key="2">
    <source>
        <dbReference type="Proteomes" id="UP000306102"/>
    </source>
</evidence>
<accession>A0A4S4D9J9</accession>
<dbReference type="Proteomes" id="UP000306102">
    <property type="component" value="Unassembled WGS sequence"/>
</dbReference>
<dbReference type="PANTHER" id="PTHR33108:SF51">
    <property type="entry name" value="DUF1677 FAMILY PROTEIN (DUF1677)"/>
    <property type="match status" value="1"/>
</dbReference>
<proteinExistence type="predicted"/>
<dbReference type="AlphaFoldDB" id="A0A4S4D9J9"/>
<name>A0A4S4D9J9_CAMSN</name>
<dbReference type="InterPro" id="IPR012876">
    <property type="entry name" value="DUF1677_pln"/>
</dbReference>
<keyword evidence="2" id="KW-1185">Reference proteome</keyword>
<gene>
    <name evidence="1" type="ORF">TEA_010629</name>
</gene>
<comment type="caution">
    <text evidence="1">The sequence shown here is derived from an EMBL/GenBank/DDBJ whole genome shotgun (WGS) entry which is preliminary data.</text>
</comment>
<dbReference type="PANTHER" id="PTHR33108">
    <property type="entry name" value="OS01G0745000 PROTEIN"/>
    <property type="match status" value="1"/>
</dbReference>
<organism evidence="1 2">
    <name type="scientific">Camellia sinensis var. sinensis</name>
    <name type="common">China tea</name>
    <dbReference type="NCBI Taxonomy" id="542762"/>
    <lineage>
        <taxon>Eukaryota</taxon>
        <taxon>Viridiplantae</taxon>
        <taxon>Streptophyta</taxon>
        <taxon>Embryophyta</taxon>
        <taxon>Tracheophyta</taxon>
        <taxon>Spermatophyta</taxon>
        <taxon>Magnoliopsida</taxon>
        <taxon>eudicotyledons</taxon>
        <taxon>Gunneridae</taxon>
        <taxon>Pentapetalae</taxon>
        <taxon>asterids</taxon>
        <taxon>Ericales</taxon>
        <taxon>Theaceae</taxon>
        <taxon>Camellia</taxon>
    </lineage>
</organism>
<protein>
    <recommendedName>
        <fullName evidence="3">DUF1677 domain-containing protein</fullName>
    </recommendedName>
</protein>
<reference evidence="1 2" key="1">
    <citation type="journal article" date="2018" name="Proc. Natl. Acad. Sci. U.S.A.">
        <title>Draft genome sequence of Camellia sinensis var. sinensis provides insights into the evolution of the tea genome and tea quality.</title>
        <authorList>
            <person name="Wei C."/>
            <person name="Yang H."/>
            <person name="Wang S."/>
            <person name="Zhao J."/>
            <person name="Liu C."/>
            <person name="Gao L."/>
            <person name="Xia E."/>
            <person name="Lu Y."/>
            <person name="Tai Y."/>
            <person name="She G."/>
            <person name="Sun J."/>
            <person name="Cao H."/>
            <person name="Tong W."/>
            <person name="Gao Q."/>
            <person name="Li Y."/>
            <person name="Deng W."/>
            <person name="Jiang X."/>
            <person name="Wang W."/>
            <person name="Chen Q."/>
            <person name="Zhang S."/>
            <person name="Li H."/>
            <person name="Wu J."/>
            <person name="Wang P."/>
            <person name="Li P."/>
            <person name="Shi C."/>
            <person name="Zheng F."/>
            <person name="Jian J."/>
            <person name="Huang B."/>
            <person name="Shan D."/>
            <person name="Shi M."/>
            <person name="Fang C."/>
            <person name="Yue Y."/>
            <person name="Li F."/>
            <person name="Li D."/>
            <person name="Wei S."/>
            <person name="Han B."/>
            <person name="Jiang C."/>
            <person name="Yin Y."/>
            <person name="Xia T."/>
            <person name="Zhang Z."/>
            <person name="Bennetzen J.L."/>
            <person name="Zhao S."/>
            <person name="Wan X."/>
        </authorList>
    </citation>
    <scope>NUCLEOTIDE SEQUENCE [LARGE SCALE GENOMIC DNA]</scope>
    <source>
        <strain evidence="2">cv. Shuchazao</strain>
        <tissue evidence="1">Leaf</tissue>
    </source>
</reference>
<evidence type="ECO:0008006" key="3">
    <source>
        <dbReference type="Google" id="ProtNLM"/>
    </source>
</evidence>
<dbReference type="Pfam" id="PF07911">
    <property type="entry name" value="DUF1677"/>
    <property type="match status" value="1"/>
</dbReference>
<sequence length="579" mass="63438">MDRDHVIVYIAFGFEMAKPSDGGWQPVVPGLSNSSEEFSGGTRNSNLVKVGTQFADRGSKFEDGDDHVTMEAHDSSNIMAEDNQLRDASMVAESDLQEGMSEANGYVCQESSARLLMSPKMRAVDEGGRTEIEIQNSGSIKTLCGPDNMGQGINLIVDLNSAHECNGSDTAPILDNLVVGPSRIASLTAGLVPLNICSPILHTAPMILSVGALDHPQPKQTEGPTLTKFNTFKGTQLLPNSIHSEAIIFFIVEFAYHIFRGSFALSEPEATLALGKALGIDFEGKDEEVLSKLKQLEAIDLEKARAWRCFRDVVLMKLHWVVQSCSRNVYFRGAWLRVAVVHYIVELEVFADYLCFGLDWSLTNSLSVPDGLHIVFLVMAPNRETLFASFADTTNIIQKPPLRLSMEGLQRTISDISLELSKESNASPMLQPISEVEDAKCECCGMSEECTTEYISCVRGKFSGKMICGLCAEAVKEEMEKNGGNRGEALNEHMSECVRFNRIGRTHPVLFQAEAMRELLKKSSRLEGSGGRAKSVSPRDFLGGLRNKGGIARSSSCIPVITREISDQKMVTSTTDQQC</sequence>